<gene>
    <name evidence="1" type="ORF">MUK42_28351</name>
</gene>
<evidence type="ECO:0000313" key="2">
    <source>
        <dbReference type="Proteomes" id="UP001055439"/>
    </source>
</evidence>
<proteinExistence type="predicted"/>
<dbReference type="Proteomes" id="UP001055439">
    <property type="component" value="Chromosome 5"/>
</dbReference>
<reference evidence="1" key="1">
    <citation type="submission" date="2022-05" db="EMBL/GenBank/DDBJ databases">
        <title>The Musa troglodytarum L. genome provides insights into the mechanism of non-climacteric behaviour and enrichment of carotenoids.</title>
        <authorList>
            <person name="Wang J."/>
        </authorList>
    </citation>
    <scope>NUCLEOTIDE SEQUENCE</scope>
    <source>
        <tissue evidence="1">Leaf</tissue>
    </source>
</reference>
<dbReference type="EMBL" id="CP097507">
    <property type="protein sequence ID" value="URE05538.1"/>
    <property type="molecule type" value="Genomic_DNA"/>
</dbReference>
<name>A0A9E7G5R8_9LILI</name>
<dbReference type="AlphaFoldDB" id="A0A9E7G5R8"/>
<accession>A0A9E7G5R8</accession>
<keyword evidence="2" id="KW-1185">Reference proteome</keyword>
<sequence>MNWSNMEANLRLRCPPAALRGSQDHQSEYQHKQSLFFSPVGLPMPGYSPQSLWNPCGTPFELLGSAPHLMQNQNALYGLGGFTSGAKPAGSSKEMPSVVTPTSHFPSSLKLLKATTLNMYSVAGDSSVKRNLLFGLNKVQIQHEQRLQNASSRFRMALHARFWQYRTLVTASFPPLAGSLRHLEGSRTNPEASENFGVSRGIRWQVNSNRKKPMKRQHLIQ</sequence>
<evidence type="ECO:0000313" key="1">
    <source>
        <dbReference type="EMBL" id="URE05538.1"/>
    </source>
</evidence>
<organism evidence="1 2">
    <name type="scientific">Musa troglodytarum</name>
    <name type="common">fe'i banana</name>
    <dbReference type="NCBI Taxonomy" id="320322"/>
    <lineage>
        <taxon>Eukaryota</taxon>
        <taxon>Viridiplantae</taxon>
        <taxon>Streptophyta</taxon>
        <taxon>Embryophyta</taxon>
        <taxon>Tracheophyta</taxon>
        <taxon>Spermatophyta</taxon>
        <taxon>Magnoliopsida</taxon>
        <taxon>Liliopsida</taxon>
        <taxon>Zingiberales</taxon>
        <taxon>Musaceae</taxon>
        <taxon>Musa</taxon>
    </lineage>
</organism>
<protein>
    <submittedName>
        <fullName evidence="1">Uncharacterized protein</fullName>
    </submittedName>
</protein>